<dbReference type="PANTHER" id="PTHR47691">
    <property type="entry name" value="REGULATOR-RELATED"/>
    <property type="match status" value="1"/>
</dbReference>
<dbReference type="AlphaFoldDB" id="A0A428ZHJ0"/>
<dbReference type="InterPro" id="IPR036388">
    <property type="entry name" value="WH-like_DNA-bd_sf"/>
</dbReference>
<dbReference type="Pfam" id="PF00486">
    <property type="entry name" value="Trans_reg_C"/>
    <property type="match status" value="1"/>
</dbReference>
<dbReference type="SUPFAM" id="SSF48452">
    <property type="entry name" value="TPR-like"/>
    <property type="match status" value="2"/>
</dbReference>
<evidence type="ECO:0000313" key="5">
    <source>
        <dbReference type="EMBL" id="RSM87441.1"/>
    </source>
</evidence>
<organism evidence="5 6">
    <name type="scientific">Kibdelosporangium aridum</name>
    <dbReference type="NCBI Taxonomy" id="2030"/>
    <lineage>
        <taxon>Bacteria</taxon>
        <taxon>Bacillati</taxon>
        <taxon>Actinomycetota</taxon>
        <taxon>Actinomycetes</taxon>
        <taxon>Pseudonocardiales</taxon>
        <taxon>Pseudonocardiaceae</taxon>
        <taxon>Kibdelosporangium</taxon>
    </lineage>
</organism>
<evidence type="ECO:0000313" key="6">
    <source>
        <dbReference type="Proteomes" id="UP000287547"/>
    </source>
</evidence>
<evidence type="ECO:0000259" key="4">
    <source>
        <dbReference type="PROSITE" id="PS51755"/>
    </source>
</evidence>
<dbReference type="GO" id="GO:0003677">
    <property type="term" value="F:DNA binding"/>
    <property type="evidence" value="ECO:0007669"/>
    <property type="project" value="UniProtKB-UniRule"/>
</dbReference>
<dbReference type="SUPFAM" id="SSF46894">
    <property type="entry name" value="C-terminal effector domain of the bipartite response regulators"/>
    <property type="match status" value="1"/>
</dbReference>
<dbReference type="SMART" id="SM00862">
    <property type="entry name" value="Trans_reg_C"/>
    <property type="match status" value="1"/>
</dbReference>
<feature type="domain" description="OmpR/PhoB-type" evidence="4">
    <location>
        <begin position="1"/>
        <end position="88"/>
    </location>
</feature>
<dbReference type="InterPro" id="IPR001867">
    <property type="entry name" value="OmpR/PhoB-type_DNA-bd"/>
</dbReference>
<dbReference type="InterPro" id="IPR005158">
    <property type="entry name" value="BTAD"/>
</dbReference>
<comment type="caution">
    <text evidence="5">The sequence shown here is derived from an EMBL/GenBank/DDBJ whole genome shotgun (WGS) entry which is preliminary data.</text>
</comment>
<accession>A0A428ZHJ0</accession>
<dbReference type="InterPro" id="IPR011990">
    <property type="entry name" value="TPR-like_helical_dom_sf"/>
</dbReference>
<dbReference type="InterPro" id="IPR016032">
    <property type="entry name" value="Sig_transdc_resp-reg_C-effctor"/>
</dbReference>
<dbReference type="Pfam" id="PF03704">
    <property type="entry name" value="BTAD"/>
    <property type="match status" value="1"/>
</dbReference>
<dbReference type="SMART" id="SM01043">
    <property type="entry name" value="BTAD"/>
    <property type="match status" value="1"/>
</dbReference>
<dbReference type="Gene3D" id="1.25.40.10">
    <property type="entry name" value="Tetratricopeptide repeat domain"/>
    <property type="match status" value="2"/>
</dbReference>
<gene>
    <name evidence="5" type="ORF">DMH04_10435</name>
</gene>
<sequence length="962" mass="102795">MRIGILGSLEVWGDDGAPIAVGGPRPRALLMLLAYNANRVVTVDAIVAAQYGEDPPADAAGAVQAHVSRLRKVVDGVTFAGGGYRLAVDADDVDALRFERLAADGRRLLQAGAYDKAAAMLREATGLWRGPALADLPFGGARAARLDELRLAAMEDLIDAELALPTGTSVAELRTLVAANPLRERLRGQLMRALHAAGRQAEALAEFEDTRRLLADELGADPSADLAATHLAILRTDHMPRRAGLPAQLTSFVGRSAELARLDSLRDTRLVTIVGPGGTGKTRLAVEAARGREACFVDLSPVSDGDLVPHAVLGALGLRESGFALDTGDPMRRLVAALDQPILLVLDNCERVVAAAAALARTLLSECPGLSILATSREPLGLTGETLLPLAPLEQDAVRLFADRAAAVRPGFSVTDRNRDTVASICAAVDGLPLAIELAAARLRQFTVEELAERLVTQGLFRLLSRGDRTMAARHQTLRAVVAWSWDLLTPAEQAVAARFSVFTGGASLAAVEAVCETTDDVLADLIDRSLIETDGRRYRMLDTIRWFCAERLPPDARRAHARYYLTLAERADPHLRSAEQLDWLATLSADHDNLMAALRWSADNDPATGYRIVAALTAYWWLSGRRSQASEACAALLERDFVLDEQYVAGVLHAAPKDEAHWARAAEVMRGLTGPMRYPFVAAVWGMTTGPWGPLDQTDQLLGAGPWNAALGRLSLAMMKVLDGRPAEGEAELRDVLTTFRDLGERWGMAQALDWLGEVASWRGEWDRAATLWAESLAHYERFGALEECVDVLCRRADCLMRQGDAAAAESDFRRAGELTKRAGLPESPEVLLGLGSVSGSAELLARALAVTGDDFLGMQTRARVLTALGRHEEAVAVAWTSPMITTLAAAVEGLASVQPASRAAFLLGTAVALRGTTIAGDPTVAATAAKATDELGAEAFAAAYADGVRQTRDQALTALS</sequence>
<dbReference type="Gene3D" id="1.10.10.10">
    <property type="entry name" value="Winged helix-like DNA-binding domain superfamily/Winged helix DNA-binding domain"/>
    <property type="match status" value="1"/>
</dbReference>
<dbReference type="Proteomes" id="UP000287547">
    <property type="component" value="Unassembled WGS sequence"/>
</dbReference>
<dbReference type="OrthoDB" id="9812579at2"/>
<dbReference type="PRINTS" id="PR00364">
    <property type="entry name" value="DISEASERSIST"/>
</dbReference>
<feature type="DNA-binding region" description="OmpR/PhoB-type" evidence="3">
    <location>
        <begin position="1"/>
        <end position="88"/>
    </location>
</feature>
<evidence type="ECO:0000256" key="3">
    <source>
        <dbReference type="PROSITE-ProRule" id="PRU01091"/>
    </source>
</evidence>
<evidence type="ECO:0000256" key="2">
    <source>
        <dbReference type="ARBA" id="ARBA00023125"/>
    </source>
</evidence>
<comment type="similarity">
    <text evidence="1">Belongs to the AfsR/DnrI/RedD regulatory family.</text>
</comment>
<keyword evidence="2 3" id="KW-0238">DNA-binding</keyword>
<evidence type="ECO:0000256" key="1">
    <source>
        <dbReference type="ARBA" id="ARBA00005820"/>
    </source>
</evidence>
<dbReference type="PROSITE" id="PS51755">
    <property type="entry name" value="OMPR_PHOB"/>
    <property type="match status" value="1"/>
</dbReference>
<reference evidence="5 6" key="1">
    <citation type="submission" date="2018-05" db="EMBL/GenBank/DDBJ databases">
        <title>Evolution of GPA BGCs.</title>
        <authorList>
            <person name="Waglechner N."/>
            <person name="Wright G.D."/>
        </authorList>
    </citation>
    <scope>NUCLEOTIDE SEQUENCE [LARGE SCALE GENOMIC DNA]</scope>
    <source>
        <strain evidence="5 6">A82846</strain>
    </source>
</reference>
<dbReference type="RefSeq" id="WP_037263983.1">
    <property type="nucleotide sequence ID" value="NZ_QHKI01000006.1"/>
</dbReference>
<dbReference type="GO" id="GO:0000160">
    <property type="term" value="P:phosphorelay signal transduction system"/>
    <property type="evidence" value="ECO:0007669"/>
    <property type="project" value="InterPro"/>
</dbReference>
<dbReference type="SUPFAM" id="SSF52540">
    <property type="entry name" value="P-loop containing nucleoside triphosphate hydrolases"/>
    <property type="match status" value="1"/>
</dbReference>
<dbReference type="EMBL" id="QHKI01000006">
    <property type="protein sequence ID" value="RSM87441.1"/>
    <property type="molecule type" value="Genomic_DNA"/>
</dbReference>
<dbReference type="PANTHER" id="PTHR47691:SF3">
    <property type="entry name" value="HTH-TYPE TRANSCRIPTIONAL REGULATOR RV0890C-RELATED"/>
    <property type="match status" value="1"/>
</dbReference>
<dbReference type="CDD" id="cd15831">
    <property type="entry name" value="BTAD"/>
    <property type="match status" value="1"/>
</dbReference>
<dbReference type="GO" id="GO:0006355">
    <property type="term" value="P:regulation of DNA-templated transcription"/>
    <property type="evidence" value="ECO:0007669"/>
    <property type="project" value="InterPro"/>
</dbReference>
<protein>
    <submittedName>
        <fullName evidence="5">AfsR/SARP family transcriptional regulator</fullName>
    </submittedName>
</protein>
<dbReference type="InterPro" id="IPR027417">
    <property type="entry name" value="P-loop_NTPase"/>
</dbReference>
<name>A0A428ZHJ0_KIBAR</name>
<proteinExistence type="inferred from homology"/>